<accession>A0ABP8H170</accession>
<evidence type="ECO:0000256" key="4">
    <source>
        <dbReference type="ARBA" id="ARBA00023136"/>
    </source>
</evidence>
<evidence type="ECO:0000256" key="3">
    <source>
        <dbReference type="ARBA" id="ARBA00022989"/>
    </source>
</evidence>
<keyword evidence="3" id="KW-1133">Transmembrane helix</keyword>
<dbReference type="Pfam" id="PF04357">
    <property type="entry name" value="TamB"/>
    <property type="match status" value="1"/>
</dbReference>
<gene>
    <name evidence="7" type="ORF">GCM10023184_25820</name>
</gene>
<dbReference type="EMBL" id="BAABGY010000007">
    <property type="protein sequence ID" value="GAA4332921.1"/>
    <property type="molecule type" value="Genomic_DNA"/>
</dbReference>
<dbReference type="InterPro" id="IPR007452">
    <property type="entry name" value="TamB_C"/>
</dbReference>
<evidence type="ECO:0000313" key="7">
    <source>
        <dbReference type="EMBL" id="GAA4332921.1"/>
    </source>
</evidence>
<keyword evidence="2" id="KW-0812">Transmembrane</keyword>
<keyword evidence="8" id="KW-1185">Reference proteome</keyword>
<dbReference type="PANTHER" id="PTHR36985">
    <property type="entry name" value="TRANSLOCATION AND ASSEMBLY MODULE SUBUNIT TAMB"/>
    <property type="match status" value="1"/>
</dbReference>
<evidence type="ECO:0000256" key="2">
    <source>
        <dbReference type="ARBA" id="ARBA00022692"/>
    </source>
</evidence>
<organism evidence="7 8">
    <name type="scientific">Flaviaesturariibacter amylovorans</name>
    <dbReference type="NCBI Taxonomy" id="1084520"/>
    <lineage>
        <taxon>Bacteria</taxon>
        <taxon>Pseudomonadati</taxon>
        <taxon>Bacteroidota</taxon>
        <taxon>Chitinophagia</taxon>
        <taxon>Chitinophagales</taxon>
        <taxon>Chitinophagaceae</taxon>
        <taxon>Flaviaestuariibacter</taxon>
    </lineage>
</organism>
<reference evidence="8" key="1">
    <citation type="journal article" date="2019" name="Int. J. Syst. Evol. Microbiol.">
        <title>The Global Catalogue of Microorganisms (GCM) 10K type strain sequencing project: providing services to taxonomists for standard genome sequencing and annotation.</title>
        <authorList>
            <consortium name="The Broad Institute Genomics Platform"/>
            <consortium name="The Broad Institute Genome Sequencing Center for Infectious Disease"/>
            <person name="Wu L."/>
            <person name="Ma J."/>
        </authorList>
    </citation>
    <scope>NUCLEOTIDE SEQUENCE [LARGE SCALE GENOMIC DNA]</scope>
    <source>
        <strain evidence="8">JCM 17919</strain>
    </source>
</reference>
<feature type="region of interest" description="Disordered" evidence="5">
    <location>
        <begin position="1530"/>
        <end position="1556"/>
    </location>
</feature>
<proteinExistence type="predicted"/>
<protein>
    <recommendedName>
        <fullName evidence="6">Translocation and assembly module TamB C-terminal domain-containing protein</fullName>
    </recommendedName>
</protein>
<feature type="domain" description="Translocation and assembly module TamB C-terminal" evidence="6">
    <location>
        <begin position="1052"/>
        <end position="1519"/>
    </location>
</feature>
<evidence type="ECO:0000256" key="1">
    <source>
        <dbReference type="ARBA" id="ARBA00004167"/>
    </source>
</evidence>
<sequence>MRVVLFNHMNLEGVLIEDQKKDTLLSAGVLQVRLTDWFFLKDKVDLEYIGLRNATVKLQRTDSVWNYQYLVDYFSSPSTGQKKESGIELNLKKVVLENVSFTQRDAWQGADAYIKVGGLDMDARELSLSKNIFDIQRLWLDGPVYHEFSYTGRRSAASKAAAAARSIKPDTATLRWNPGRLYLHISQLELKNGRFRSDKDGVLGSTLPHFDGRHIDFLGITGNLRELRFLNDTLSAQTDLVTRERGGLDVKQLRTHLRFHPELMEFGKLSIKTNRSTLRNHFAMRFKSWDDLGDFENKVRMEGHFEDALIASDDIAIFAPDLATWDRLFHIDGVVKGTVDALEGRDVKLRTGQTALNGNFTVQGLTDPTTVFLNVEADDLVTNYNEAVVFVPALRKVTTPNLRALGTIRFSGTYTGFFNDFVTYGTLHTSLGSLRTDLNMKLPDGGVPVYSGNISTASFNLGRFFNNSDLGIVDFNGQLKGRGFTQSQLAMDVNGTVRRFQLGTYTYQNITAKGHLTGSSFNGDFAINDPNARLRLNGLITYGGKRPTFDAKAGIDTLNLRALGFSKEELSLRGRFDLNLSGASLSDFLGQASISDATLMHDGRRLSFDSLYVSSTFYNGVRTLQARSNELYAKLQGQFDLATLPDAFQLFLNRYYPAYIKPPRLRALPRQAFTFDITTGAIEDYLKLFDRRISGGNGAHIKGSLDVGANSLVLDAQVPGFGYDQYRFSGISLKGDGNFSRLIVDGDVAHAAIGDSVSLPQTKFNIQARNDVSDVSITTSSNLAVNQASLSAQVHTFSDGLSLLFNPSSFLLNGKTWTIEQGGTLDFRRNTVTQGNVVLKESNQEIRLSTVPSEDGNNLNDLHVALKNLNLGDITPFFVPSNRIEGLLNGSITIEDPANRFLVRGQVETDQLRVDNDSIGQLAAQVTYNKKTGRLTGSGNNRDPEHRLAFDLDMDLDDSANLHTDRISIEPVNYPVTYLQNFVGSLFTDLRGNVTGRLNIVGEGAARRFVGKARLINAGLKVNFTQVFYTIDDTEIELREDRIDFGTLRLRDRYGKPATLRGSIAHEGFKDMVFDLLVRTDGEPVELLNTTYNDNQTFYGRARGTGSFRLTGPQANMNMEIDARPSNRDSSYITLPPSKTRESGAAADFMVERKYGTEMTPATFANAATNVNYTVNLTANPLVNVEVILDDLTGDAISGRGTGDLTLESGTNKPLSLRGRYNIEEGKYLFTFQSFFKKPFELRKGANNYIQWNGDPYAAQIRFEAIYKAENVRFAPLVTSLALNDTRLERLRGDVNVAATLTGELFRPNFAFHLEFPENSPVNTNPSFTYGLQQIERNPNEINKQVTYLIVFNSFAPYQGDQSNSGGAFNEFAYSTISGLFFGEVNRLLNQVLGKVLSNNKLTLNFSGSLYNRNLLTQNNRGFGINTGTINVGLTAPAGERVQITFGGTFDVPIPGNNDINQRINVYPDVSVDVLINKTGSIRATFFYTQSPDLLVSGANTNTIRNQRAGAKLSYRKEFDSFGDLFRRKKKEPVADSTRPNQEADDSTLRQRYPGP</sequence>
<comment type="subcellular location">
    <subcellularLocation>
        <location evidence="1">Membrane</location>
        <topology evidence="1">Single-pass membrane protein</topology>
    </subcellularLocation>
</comment>
<dbReference type="PANTHER" id="PTHR36985:SF1">
    <property type="entry name" value="TRANSLOCATION AND ASSEMBLY MODULE SUBUNIT TAMB"/>
    <property type="match status" value="1"/>
</dbReference>
<evidence type="ECO:0000256" key="5">
    <source>
        <dbReference type="SAM" id="MobiDB-lite"/>
    </source>
</evidence>
<evidence type="ECO:0000313" key="8">
    <source>
        <dbReference type="Proteomes" id="UP001501725"/>
    </source>
</evidence>
<comment type="caution">
    <text evidence="7">The sequence shown here is derived from an EMBL/GenBank/DDBJ whole genome shotgun (WGS) entry which is preliminary data.</text>
</comment>
<name>A0ABP8H170_9BACT</name>
<evidence type="ECO:0000259" key="6">
    <source>
        <dbReference type="Pfam" id="PF04357"/>
    </source>
</evidence>
<dbReference type="Proteomes" id="UP001501725">
    <property type="component" value="Unassembled WGS sequence"/>
</dbReference>
<keyword evidence="4" id="KW-0472">Membrane</keyword>